<evidence type="ECO:0000313" key="1">
    <source>
        <dbReference type="EMBL" id="KAJ1183561.1"/>
    </source>
</evidence>
<dbReference type="EMBL" id="JANPWB010000005">
    <property type="protein sequence ID" value="KAJ1183561.1"/>
    <property type="molecule type" value="Genomic_DNA"/>
</dbReference>
<name>A0AAV7U4T4_PLEWA</name>
<evidence type="ECO:0008006" key="3">
    <source>
        <dbReference type="Google" id="ProtNLM"/>
    </source>
</evidence>
<protein>
    <recommendedName>
        <fullName evidence="3">Secreted protein</fullName>
    </recommendedName>
</protein>
<dbReference type="AlphaFoldDB" id="A0AAV7U4T4"/>
<sequence length="67" mass="7129">MRRAAATMCGAATAAAAMTTAPRRCPEGGFSLRWPPRQGKRQRASAALSYGGRGLKASPLRRHHVVP</sequence>
<reference evidence="1" key="1">
    <citation type="journal article" date="2022" name="bioRxiv">
        <title>Sequencing and chromosome-scale assembly of the giantPleurodeles waltlgenome.</title>
        <authorList>
            <person name="Brown T."/>
            <person name="Elewa A."/>
            <person name="Iarovenko S."/>
            <person name="Subramanian E."/>
            <person name="Araus A.J."/>
            <person name="Petzold A."/>
            <person name="Susuki M."/>
            <person name="Suzuki K.-i.T."/>
            <person name="Hayashi T."/>
            <person name="Toyoda A."/>
            <person name="Oliveira C."/>
            <person name="Osipova E."/>
            <person name="Leigh N.D."/>
            <person name="Simon A."/>
            <person name="Yun M.H."/>
        </authorList>
    </citation>
    <scope>NUCLEOTIDE SEQUENCE</scope>
    <source>
        <strain evidence="1">20211129_DDA</strain>
        <tissue evidence="1">Liver</tissue>
    </source>
</reference>
<dbReference type="Proteomes" id="UP001066276">
    <property type="component" value="Chromosome 3_1"/>
</dbReference>
<gene>
    <name evidence="1" type="ORF">NDU88_000379</name>
</gene>
<keyword evidence="2" id="KW-1185">Reference proteome</keyword>
<organism evidence="1 2">
    <name type="scientific">Pleurodeles waltl</name>
    <name type="common">Iberian ribbed newt</name>
    <dbReference type="NCBI Taxonomy" id="8319"/>
    <lineage>
        <taxon>Eukaryota</taxon>
        <taxon>Metazoa</taxon>
        <taxon>Chordata</taxon>
        <taxon>Craniata</taxon>
        <taxon>Vertebrata</taxon>
        <taxon>Euteleostomi</taxon>
        <taxon>Amphibia</taxon>
        <taxon>Batrachia</taxon>
        <taxon>Caudata</taxon>
        <taxon>Salamandroidea</taxon>
        <taxon>Salamandridae</taxon>
        <taxon>Pleurodelinae</taxon>
        <taxon>Pleurodeles</taxon>
    </lineage>
</organism>
<accession>A0AAV7U4T4</accession>
<comment type="caution">
    <text evidence="1">The sequence shown here is derived from an EMBL/GenBank/DDBJ whole genome shotgun (WGS) entry which is preliminary data.</text>
</comment>
<proteinExistence type="predicted"/>
<evidence type="ECO:0000313" key="2">
    <source>
        <dbReference type="Proteomes" id="UP001066276"/>
    </source>
</evidence>